<proteinExistence type="predicted"/>
<dbReference type="InterPro" id="IPR001932">
    <property type="entry name" value="PPM-type_phosphatase-like_dom"/>
</dbReference>
<evidence type="ECO:0000256" key="1">
    <source>
        <dbReference type="ARBA" id="ARBA00022801"/>
    </source>
</evidence>
<name>A0A543FNI0_9PSEU</name>
<comment type="caution">
    <text evidence="4">The sequence shown here is derived from an EMBL/GenBank/DDBJ whole genome shotgun (WGS) entry which is preliminary data.</text>
</comment>
<dbReference type="PANTHER" id="PTHR43156">
    <property type="entry name" value="STAGE II SPORULATION PROTEIN E-RELATED"/>
    <property type="match status" value="1"/>
</dbReference>
<dbReference type="RefSeq" id="WP_142106762.1">
    <property type="nucleotide sequence ID" value="NZ_VFPH01000003.1"/>
</dbReference>
<organism evidence="4 5">
    <name type="scientific">Pseudonocardia cypriaca</name>
    <dbReference type="NCBI Taxonomy" id="882449"/>
    <lineage>
        <taxon>Bacteria</taxon>
        <taxon>Bacillati</taxon>
        <taxon>Actinomycetota</taxon>
        <taxon>Actinomycetes</taxon>
        <taxon>Pseudonocardiales</taxon>
        <taxon>Pseudonocardiaceae</taxon>
        <taxon>Pseudonocardia</taxon>
    </lineage>
</organism>
<keyword evidence="5" id="KW-1185">Reference proteome</keyword>
<evidence type="ECO:0000259" key="3">
    <source>
        <dbReference type="SMART" id="SM00331"/>
    </source>
</evidence>
<evidence type="ECO:0000313" key="5">
    <source>
        <dbReference type="Proteomes" id="UP000319818"/>
    </source>
</evidence>
<dbReference type="InterPro" id="IPR036457">
    <property type="entry name" value="PPM-type-like_dom_sf"/>
</dbReference>
<protein>
    <submittedName>
        <fullName evidence="4">Stage II sporulation protein E</fullName>
    </submittedName>
</protein>
<dbReference type="Pfam" id="PF07228">
    <property type="entry name" value="SpoIIE"/>
    <property type="match status" value="1"/>
</dbReference>
<evidence type="ECO:0000313" key="4">
    <source>
        <dbReference type="EMBL" id="TQM35420.1"/>
    </source>
</evidence>
<dbReference type="GO" id="GO:0016791">
    <property type="term" value="F:phosphatase activity"/>
    <property type="evidence" value="ECO:0007669"/>
    <property type="project" value="TreeGrafter"/>
</dbReference>
<gene>
    <name evidence="4" type="ORF">FB388_6853</name>
</gene>
<dbReference type="EMBL" id="VFPH01000003">
    <property type="protein sequence ID" value="TQM35420.1"/>
    <property type="molecule type" value="Genomic_DNA"/>
</dbReference>
<dbReference type="Gene3D" id="3.60.40.10">
    <property type="entry name" value="PPM-type phosphatase domain"/>
    <property type="match status" value="1"/>
</dbReference>
<evidence type="ECO:0000256" key="2">
    <source>
        <dbReference type="SAM" id="MobiDB-lite"/>
    </source>
</evidence>
<dbReference type="SUPFAM" id="SSF81606">
    <property type="entry name" value="PP2C-like"/>
    <property type="match status" value="1"/>
</dbReference>
<reference evidence="4 5" key="1">
    <citation type="submission" date="2019-06" db="EMBL/GenBank/DDBJ databases">
        <title>Sequencing the genomes of 1000 actinobacteria strains.</title>
        <authorList>
            <person name="Klenk H.-P."/>
        </authorList>
    </citation>
    <scope>NUCLEOTIDE SEQUENCE [LARGE SCALE GENOMIC DNA]</scope>
    <source>
        <strain evidence="4 5">DSM 45511</strain>
    </source>
</reference>
<dbReference type="PANTHER" id="PTHR43156:SF2">
    <property type="entry name" value="STAGE II SPORULATION PROTEIN E"/>
    <property type="match status" value="1"/>
</dbReference>
<dbReference type="SMART" id="SM00331">
    <property type="entry name" value="PP2C_SIG"/>
    <property type="match status" value="1"/>
</dbReference>
<dbReference type="OrthoDB" id="4935951at2"/>
<feature type="region of interest" description="Disordered" evidence="2">
    <location>
        <begin position="402"/>
        <end position="424"/>
    </location>
</feature>
<dbReference type="InterPro" id="IPR052016">
    <property type="entry name" value="Bact_Sigma-Reg"/>
</dbReference>
<accession>A0A543FNI0</accession>
<sequence>MIDLDACWQQTLLDLIERSHLLTGDAIASALDEALAPLRLHAEVYLVDHEQVELRPLRPDVPAVRADGTLAGRAYQLGTVVEGAEGDDHVIWVPLVDGVERLGVFRLQVPAGAPVALDPQFAARCTVIGSTLAHVLASKLQHSDHLATVQRAQPMSVAGELLWRLLPPLTVGTESLAIAALLEPAYDVGGDAFDYAVASDEAQFSIFDSSGHDLSAGLTTSVALAAARTARREGMDLLGVADRIDRALVGEFPDFRFVTGVLARLDLVTGRLRYLVAGHPAPVLLRSGRAVRSLDGARRMPFGRIASIAPQTAEPAEELLEPGDRLLLHSDGVVEARDADGAEFGIDRLVELAERAAADGLPAPETLRRLTHAVRRHRGIELQDDATLVLVEWSGRAAALLLPDPAPHPPSASRRARGTRTGAE</sequence>
<dbReference type="Proteomes" id="UP000319818">
    <property type="component" value="Unassembled WGS sequence"/>
</dbReference>
<dbReference type="AlphaFoldDB" id="A0A543FNI0"/>
<feature type="domain" description="PPM-type phosphatase" evidence="3">
    <location>
        <begin position="173"/>
        <end position="393"/>
    </location>
</feature>
<keyword evidence="1" id="KW-0378">Hydrolase</keyword>